<reference evidence="2 3" key="1">
    <citation type="submission" date="2024-01" db="EMBL/GenBank/DDBJ databases">
        <title>A telomere-to-telomere, gap-free genome of sweet tea (Lithocarpus litseifolius).</title>
        <authorList>
            <person name="Zhou J."/>
        </authorList>
    </citation>
    <scope>NUCLEOTIDE SEQUENCE [LARGE SCALE GENOMIC DNA]</scope>
    <source>
        <strain evidence="2">Zhou-2022a</strain>
        <tissue evidence="2">Leaf</tissue>
    </source>
</reference>
<gene>
    <name evidence="2" type="ORF">SO802_033808</name>
</gene>
<dbReference type="InterPro" id="IPR025322">
    <property type="entry name" value="PADRE_dom"/>
</dbReference>
<feature type="region of interest" description="Disordered" evidence="1">
    <location>
        <begin position="203"/>
        <end position="238"/>
    </location>
</feature>
<dbReference type="AlphaFoldDB" id="A0AAW2BFT7"/>
<proteinExistence type="predicted"/>
<accession>A0AAW2BFT7</accession>
<protein>
    <submittedName>
        <fullName evidence="2">Uncharacterized protein</fullName>
    </submittedName>
</protein>
<evidence type="ECO:0000313" key="3">
    <source>
        <dbReference type="Proteomes" id="UP001459277"/>
    </source>
</evidence>
<organism evidence="2 3">
    <name type="scientific">Lithocarpus litseifolius</name>
    <dbReference type="NCBI Taxonomy" id="425828"/>
    <lineage>
        <taxon>Eukaryota</taxon>
        <taxon>Viridiplantae</taxon>
        <taxon>Streptophyta</taxon>
        <taxon>Embryophyta</taxon>
        <taxon>Tracheophyta</taxon>
        <taxon>Spermatophyta</taxon>
        <taxon>Magnoliopsida</taxon>
        <taxon>eudicotyledons</taxon>
        <taxon>Gunneridae</taxon>
        <taxon>Pentapetalae</taxon>
        <taxon>rosids</taxon>
        <taxon>fabids</taxon>
        <taxon>Fagales</taxon>
        <taxon>Fagaceae</taxon>
        <taxon>Lithocarpus</taxon>
    </lineage>
</organism>
<dbReference type="PANTHER" id="PTHR33052">
    <property type="entry name" value="DUF4228 DOMAIN PROTEIN-RELATED"/>
    <property type="match status" value="1"/>
</dbReference>
<comment type="caution">
    <text evidence="2">The sequence shown here is derived from an EMBL/GenBank/DDBJ whole genome shotgun (WGS) entry which is preliminary data.</text>
</comment>
<evidence type="ECO:0000256" key="1">
    <source>
        <dbReference type="SAM" id="MobiDB-lite"/>
    </source>
</evidence>
<feature type="compositionally biased region" description="Basic residues" evidence="1">
    <location>
        <begin position="203"/>
        <end position="213"/>
    </location>
</feature>
<feature type="compositionally biased region" description="Basic residues" evidence="1">
    <location>
        <begin position="229"/>
        <end position="238"/>
    </location>
</feature>
<dbReference type="EMBL" id="JAZDWU010000012">
    <property type="protein sequence ID" value="KAK9984283.1"/>
    <property type="molecule type" value="Genomic_DNA"/>
</dbReference>
<dbReference type="Pfam" id="PF14009">
    <property type="entry name" value="PADRE"/>
    <property type="match status" value="1"/>
</dbReference>
<evidence type="ECO:0000313" key="2">
    <source>
        <dbReference type="EMBL" id="KAK9984283.1"/>
    </source>
</evidence>
<name>A0AAW2BFT7_9ROSI</name>
<sequence>MGNHTSCFFVGSSNAETAKLFDSQGNLQRVNLPIKAAELMLEQPGHFITRVDELRQSRRMSAMRADDELLVGKIYVLVHSSRVNSRVSELEMAIIDLACKKRGSVKPNGSKVLPAMTVELSEEGEGGVKSNQLDGKYAYLRLQIRPIEDFIIFLKNSAMRGKLIKIKASYKLFEMAKEEKVSTTTFKAVKNFDATKKAVKKVTKKAGPKKTKKSTLAMPKQPKLIKSPATKRAKRTVA</sequence>
<dbReference type="Proteomes" id="UP001459277">
    <property type="component" value="Unassembled WGS sequence"/>
</dbReference>
<keyword evidence="3" id="KW-1185">Reference proteome</keyword>